<reference evidence="7" key="1">
    <citation type="submission" date="2016-05" db="EMBL/GenBank/DDBJ databases">
        <title>Paenibacillus oryzae. sp. nov., isolated from the rice root.</title>
        <authorList>
            <person name="Zhang J."/>
            <person name="Zhang X."/>
        </authorList>
    </citation>
    <scope>NUCLEOTIDE SEQUENCE [LARGE SCALE GENOMIC DNA]</scope>
    <source>
        <strain evidence="7">KCTC13222</strain>
    </source>
</reference>
<feature type="transmembrane region" description="Helical" evidence="5">
    <location>
        <begin position="62"/>
        <end position="82"/>
    </location>
</feature>
<dbReference type="PANTHER" id="PTHR43427">
    <property type="entry name" value="CHLORIDE CHANNEL PROTEIN CLC-E"/>
    <property type="match status" value="1"/>
</dbReference>
<keyword evidence="3 5" id="KW-1133">Transmembrane helix</keyword>
<evidence type="ECO:0000313" key="7">
    <source>
        <dbReference type="Proteomes" id="UP000093309"/>
    </source>
</evidence>
<feature type="transmembrane region" description="Helical" evidence="5">
    <location>
        <begin position="155"/>
        <end position="180"/>
    </location>
</feature>
<comment type="caution">
    <text evidence="6">The sequence shown here is derived from an EMBL/GenBank/DDBJ whole genome shotgun (WGS) entry which is preliminary data.</text>
</comment>
<keyword evidence="4 5" id="KW-0472">Membrane</keyword>
<dbReference type="OrthoDB" id="9767361at2"/>
<feature type="transmembrane region" description="Helical" evidence="5">
    <location>
        <begin position="346"/>
        <end position="366"/>
    </location>
</feature>
<protein>
    <submittedName>
        <fullName evidence="6">Voltage-gated chloride channel protein</fullName>
    </submittedName>
</protein>
<evidence type="ECO:0000256" key="4">
    <source>
        <dbReference type="ARBA" id="ARBA00023136"/>
    </source>
</evidence>
<dbReference type="InterPro" id="IPR001807">
    <property type="entry name" value="ClC"/>
</dbReference>
<keyword evidence="2 5" id="KW-0812">Transmembrane</keyword>
<name>A0A1C1A233_9BACL</name>
<feature type="transmembrane region" description="Helical" evidence="5">
    <location>
        <begin position="267"/>
        <end position="284"/>
    </location>
</feature>
<keyword evidence="7" id="KW-1185">Reference proteome</keyword>
<feature type="transmembrane region" description="Helical" evidence="5">
    <location>
        <begin position="192"/>
        <end position="213"/>
    </location>
</feature>
<sequence>MTLKYPKALAEYAGKYLHIALIGSFIKWLFYGSLVGVLTGSASALFLASLDFVTEKRMAHPWLLFLLPVGGALMAYIYLKIGKNAGKGNNLILEQVNEGKESIPLRMAPLVLLGTVLTHLFGGSAGREGTAVQMGGSLAEWIGKRFRVDAHDRRILLMCGISSGFGSVFGTPLAGTVFGLEVLSIGMVRYQALIPCFIASFVANLVTTAWGIHHIHYAMGAVPELSTGVIVKVVFASILFGLASILFSELTHGLKKLYTYLFKNAMLKAFIGGLVIILLVAIFRTRDYLGLGIPLLQQAFVEPVAHFAFLWKTIFTALTLGAGYLGGEVTPLFVIGATLGNSLADVLGLSAPFLAGLGLIAVFSGATNTPLACFIMGIELFGSEGIIYMFMACIVSYLFSGHTGIYTSQRIGLSKSRGHVLPENATLGSVRVTDKRE</sequence>
<evidence type="ECO:0000256" key="3">
    <source>
        <dbReference type="ARBA" id="ARBA00022989"/>
    </source>
</evidence>
<dbReference type="InterPro" id="IPR050368">
    <property type="entry name" value="ClC-type_chloride_channel"/>
</dbReference>
<gene>
    <name evidence="6" type="ORF">A8709_17155</name>
</gene>
<comment type="subcellular location">
    <subcellularLocation>
        <location evidence="1">Membrane</location>
        <topology evidence="1">Multi-pass membrane protein</topology>
    </subcellularLocation>
</comment>
<dbReference type="Gene3D" id="1.10.3080.10">
    <property type="entry name" value="Clc chloride channel"/>
    <property type="match status" value="1"/>
</dbReference>
<feature type="transmembrane region" description="Helical" evidence="5">
    <location>
        <begin position="225"/>
        <end position="247"/>
    </location>
</feature>
<feature type="transmembrane region" description="Helical" evidence="5">
    <location>
        <begin position="28"/>
        <end position="50"/>
    </location>
</feature>
<feature type="transmembrane region" description="Helical" evidence="5">
    <location>
        <begin position="103"/>
        <end position="122"/>
    </location>
</feature>
<dbReference type="Pfam" id="PF00654">
    <property type="entry name" value="Voltage_CLC"/>
    <property type="match status" value="1"/>
</dbReference>
<evidence type="ECO:0000256" key="1">
    <source>
        <dbReference type="ARBA" id="ARBA00004141"/>
    </source>
</evidence>
<organism evidence="6 7">
    <name type="scientific">Paenibacillus pectinilyticus</name>
    <dbReference type="NCBI Taxonomy" id="512399"/>
    <lineage>
        <taxon>Bacteria</taxon>
        <taxon>Bacillati</taxon>
        <taxon>Bacillota</taxon>
        <taxon>Bacilli</taxon>
        <taxon>Bacillales</taxon>
        <taxon>Paenibacillaceae</taxon>
        <taxon>Paenibacillus</taxon>
    </lineage>
</organism>
<dbReference type="GO" id="GO:0015108">
    <property type="term" value="F:chloride transmembrane transporter activity"/>
    <property type="evidence" value="ECO:0007669"/>
    <property type="project" value="InterPro"/>
</dbReference>
<evidence type="ECO:0000256" key="2">
    <source>
        <dbReference type="ARBA" id="ARBA00022692"/>
    </source>
</evidence>
<dbReference type="CDD" id="cd03682">
    <property type="entry name" value="ClC_sycA_like"/>
    <property type="match status" value="1"/>
</dbReference>
<dbReference type="Proteomes" id="UP000093309">
    <property type="component" value="Unassembled WGS sequence"/>
</dbReference>
<accession>A0A1C1A233</accession>
<feature type="transmembrane region" description="Helical" evidence="5">
    <location>
        <begin position="386"/>
        <end position="407"/>
    </location>
</feature>
<proteinExistence type="predicted"/>
<dbReference type="EMBL" id="LYPC01000019">
    <property type="protein sequence ID" value="OCT14595.1"/>
    <property type="molecule type" value="Genomic_DNA"/>
</dbReference>
<feature type="transmembrane region" description="Helical" evidence="5">
    <location>
        <begin position="304"/>
        <end position="325"/>
    </location>
</feature>
<evidence type="ECO:0000313" key="6">
    <source>
        <dbReference type="EMBL" id="OCT14595.1"/>
    </source>
</evidence>
<dbReference type="PANTHER" id="PTHR43427:SF12">
    <property type="entry name" value="CHLORIDE TRANSPORTER"/>
    <property type="match status" value="1"/>
</dbReference>
<dbReference type="GO" id="GO:0016020">
    <property type="term" value="C:membrane"/>
    <property type="evidence" value="ECO:0007669"/>
    <property type="project" value="UniProtKB-SubCell"/>
</dbReference>
<dbReference type="AlphaFoldDB" id="A0A1C1A233"/>
<dbReference type="STRING" id="512399.A8709_17155"/>
<dbReference type="InterPro" id="IPR014743">
    <property type="entry name" value="Cl-channel_core"/>
</dbReference>
<evidence type="ECO:0000256" key="5">
    <source>
        <dbReference type="SAM" id="Phobius"/>
    </source>
</evidence>
<dbReference type="SUPFAM" id="SSF81340">
    <property type="entry name" value="Clc chloride channel"/>
    <property type="match status" value="1"/>
</dbReference>